<sequence>MSNTNLFLTTTNNLKKINKEEKIKLFLILISNSKELYEFDNKKLYYKMDANDLKKINHFIEDNNQNI</sequence>
<reference evidence="1" key="1">
    <citation type="journal article" date="2020" name="Nature">
        <title>Giant virus diversity and host interactions through global metagenomics.</title>
        <authorList>
            <person name="Schulz F."/>
            <person name="Roux S."/>
            <person name="Paez-Espino D."/>
            <person name="Jungbluth S."/>
            <person name="Walsh D.A."/>
            <person name="Denef V.J."/>
            <person name="McMahon K.D."/>
            <person name="Konstantinidis K.T."/>
            <person name="Eloe-Fadrosh E.A."/>
            <person name="Kyrpides N.C."/>
            <person name="Woyke T."/>
        </authorList>
    </citation>
    <scope>NUCLEOTIDE SEQUENCE</scope>
    <source>
        <strain evidence="1">GVMAG-S-1041349-163</strain>
    </source>
</reference>
<dbReference type="EMBL" id="MN740689">
    <property type="protein sequence ID" value="QHU07857.1"/>
    <property type="molecule type" value="Genomic_DNA"/>
</dbReference>
<name>A0A6C0JTV1_9ZZZZ</name>
<organism evidence="1">
    <name type="scientific">viral metagenome</name>
    <dbReference type="NCBI Taxonomy" id="1070528"/>
    <lineage>
        <taxon>unclassified sequences</taxon>
        <taxon>metagenomes</taxon>
        <taxon>organismal metagenomes</taxon>
    </lineage>
</organism>
<dbReference type="AlphaFoldDB" id="A0A6C0JTV1"/>
<accession>A0A6C0JTV1</accession>
<proteinExistence type="predicted"/>
<protein>
    <submittedName>
        <fullName evidence="1">Uncharacterized protein</fullName>
    </submittedName>
</protein>
<evidence type="ECO:0000313" key="1">
    <source>
        <dbReference type="EMBL" id="QHU07857.1"/>
    </source>
</evidence>